<keyword evidence="3" id="KW-0812">Transmembrane</keyword>
<proteinExistence type="inferred from homology"/>
<dbReference type="Gene3D" id="1.20.1250.20">
    <property type="entry name" value="MFS general substrate transporter like domains"/>
    <property type="match status" value="1"/>
</dbReference>
<evidence type="ECO:0000313" key="4">
    <source>
        <dbReference type="Ensembl" id="ENSCMIP00000027695.1"/>
    </source>
</evidence>
<evidence type="ECO:0000256" key="2">
    <source>
        <dbReference type="ARBA" id="ARBA00005773"/>
    </source>
</evidence>
<reference evidence="5" key="2">
    <citation type="journal article" date="2007" name="PLoS Biol.">
        <title>Survey sequencing and comparative analysis of the elephant shark (Callorhinchus milii) genome.</title>
        <authorList>
            <person name="Venkatesh B."/>
            <person name="Kirkness E.F."/>
            <person name="Loh Y.H."/>
            <person name="Halpern A.L."/>
            <person name="Lee A.P."/>
            <person name="Johnson J."/>
            <person name="Dandona N."/>
            <person name="Viswanathan L.D."/>
            <person name="Tay A."/>
            <person name="Venter J.C."/>
            <person name="Strausberg R.L."/>
            <person name="Brenner S."/>
        </authorList>
    </citation>
    <scope>NUCLEOTIDE SEQUENCE [LARGE SCALE GENOMIC DNA]</scope>
</reference>
<dbReference type="GO" id="GO:0005886">
    <property type="term" value="C:plasma membrane"/>
    <property type="evidence" value="ECO:0007669"/>
    <property type="project" value="TreeGrafter"/>
</dbReference>
<dbReference type="Pfam" id="PF01770">
    <property type="entry name" value="Folate_carrier"/>
    <property type="match status" value="1"/>
</dbReference>
<dbReference type="InterPro" id="IPR002666">
    <property type="entry name" value="Folate_carrier"/>
</dbReference>
<keyword evidence="3" id="KW-0472">Membrane</keyword>
<reference evidence="4" key="5">
    <citation type="submission" date="2025-09" db="UniProtKB">
        <authorList>
            <consortium name="Ensembl"/>
        </authorList>
    </citation>
    <scope>IDENTIFICATION</scope>
</reference>
<reference evidence="4" key="4">
    <citation type="submission" date="2025-08" db="UniProtKB">
        <authorList>
            <consortium name="Ensembl"/>
        </authorList>
    </citation>
    <scope>IDENTIFICATION</scope>
</reference>
<feature type="transmembrane region" description="Helical" evidence="3">
    <location>
        <begin position="48"/>
        <end position="69"/>
    </location>
</feature>
<feature type="transmembrane region" description="Helical" evidence="3">
    <location>
        <begin position="178"/>
        <end position="201"/>
    </location>
</feature>
<dbReference type="PANTHER" id="PTHR10686">
    <property type="entry name" value="FOLATE TRANSPORTER"/>
    <property type="match status" value="1"/>
</dbReference>
<feature type="transmembrane region" description="Helical" evidence="3">
    <location>
        <begin position="75"/>
        <end position="96"/>
    </location>
</feature>
<keyword evidence="5" id="KW-1185">Reference proteome</keyword>
<dbReference type="AlphaFoldDB" id="A0A4W3J533"/>
<sequence length="291" mass="33053">MLLFAEGLLAIQFLEFFYGLATASEVAYYSYIYSVVDFNEYQKVTGYCRGATLVGCTVGSVMGQILFSVAEVSLFRLNVITLVCAAVAFFISLFLPMPMKSVFFHRTRDYPIGEQIKTRKEDGTRLTCAKLGLKLDELESTMPLNLNDDGANLNYKSIFHDLATLWKRFLQCYSSWPLFCWSLWWALSMCGFFQILNYVQILWENVLPSQNSLIYNGMVEAASALLGAVAAFHVSYSKISWSTWGEVALGLFSLVNAAVLYMMDTIRNIWVCYTCYIMFRIIYTVLITIAT</sequence>
<comment type="subcellular location">
    <subcellularLocation>
        <location evidence="1">Membrane</location>
        <topology evidence="1">Multi-pass membrane protein</topology>
    </subcellularLocation>
</comment>
<feature type="transmembrane region" description="Helical" evidence="3">
    <location>
        <begin position="268"/>
        <end position="290"/>
    </location>
</feature>
<reference evidence="5" key="1">
    <citation type="journal article" date="2006" name="Science">
        <title>Ancient noncoding elements conserved in the human genome.</title>
        <authorList>
            <person name="Venkatesh B."/>
            <person name="Kirkness E.F."/>
            <person name="Loh Y.H."/>
            <person name="Halpern A.L."/>
            <person name="Lee A.P."/>
            <person name="Johnson J."/>
            <person name="Dandona N."/>
            <person name="Viswanathan L.D."/>
            <person name="Tay A."/>
            <person name="Venter J.C."/>
            <person name="Strausberg R.L."/>
            <person name="Brenner S."/>
        </authorList>
    </citation>
    <scope>NUCLEOTIDE SEQUENCE [LARGE SCALE GENOMIC DNA]</scope>
</reference>
<dbReference type="OMA" id="WSYIYAR"/>
<name>A0A4W3J533_CALMI</name>
<feature type="transmembrane region" description="Helical" evidence="3">
    <location>
        <begin position="16"/>
        <end position="36"/>
    </location>
</feature>
<keyword evidence="3" id="KW-1133">Transmembrane helix</keyword>
<dbReference type="Ensembl" id="ENSCMIT00000028136.1">
    <property type="protein sequence ID" value="ENSCMIP00000027695.1"/>
    <property type="gene ID" value="ENSCMIG00000012061.1"/>
</dbReference>
<dbReference type="InterPro" id="IPR036259">
    <property type="entry name" value="MFS_trans_sf"/>
</dbReference>
<evidence type="ECO:0000256" key="1">
    <source>
        <dbReference type="ARBA" id="ARBA00004141"/>
    </source>
</evidence>
<dbReference type="GO" id="GO:0090482">
    <property type="term" value="F:vitamin transmembrane transporter activity"/>
    <property type="evidence" value="ECO:0007669"/>
    <property type="project" value="InterPro"/>
</dbReference>
<organism evidence="4 5">
    <name type="scientific">Callorhinchus milii</name>
    <name type="common">Ghost shark</name>
    <dbReference type="NCBI Taxonomy" id="7868"/>
    <lineage>
        <taxon>Eukaryota</taxon>
        <taxon>Metazoa</taxon>
        <taxon>Chordata</taxon>
        <taxon>Craniata</taxon>
        <taxon>Vertebrata</taxon>
        <taxon>Chondrichthyes</taxon>
        <taxon>Holocephali</taxon>
        <taxon>Chimaeriformes</taxon>
        <taxon>Callorhinchidae</taxon>
        <taxon>Callorhinchus</taxon>
    </lineage>
</organism>
<feature type="transmembrane region" description="Helical" evidence="3">
    <location>
        <begin position="244"/>
        <end position="262"/>
    </location>
</feature>
<feature type="transmembrane region" description="Helical" evidence="3">
    <location>
        <begin position="213"/>
        <end position="232"/>
    </location>
</feature>
<dbReference type="SUPFAM" id="SSF103473">
    <property type="entry name" value="MFS general substrate transporter"/>
    <property type="match status" value="1"/>
</dbReference>
<reference evidence="5" key="3">
    <citation type="journal article" date="2014" name="Nature">
        <title>Elephant shark genome provides unique insights into gnathostome evolution.</title>
        <authorList>
            <consortium name="International Elephant Shark Genome Sequencing Consortium"/>
            <person name="Venkatesh B."/>
            <person name="Lee A.P."/>
            <person name="Ravi V."/>
            <person name="Maurya A.K."/>
            <person name="Lian M.M."/>
            <person name="Swann J.B."/>
            <person name="Ohta Y."/>
            <person name="Flajnik M.F."/>
            <person name="Sutoh Y."/>
            <person name="Kasahara M."/>
            <person name="Hoon S."/>
            <person name="Gangu V."/>
            <person name="Roy S.W."/>
            <person name="Irimia M."/>
            <person name="Korzh V."/>
            <person name="Kondrychyn I."/>
            <person name="Lim Z.W."/>
            <person name="Tay B.H."/>
            <person name="Tohari S."/>
            <person name="Kong K.W."/>
            <person name="Ho S."/>
            <person name="Lorente-Galdos B."/>
            <person name="Quilez J."/>
            <person name="Marques-Bonet T."/>
            <person name="Raney B.J."/>
            <person name="Ingham P.W."/>
            <person name="Tay A."/>
            <person name="Hillier L.W."/>
            <person name="Minx P."/>
            <person name="Boehm T."/>
            <person name="Wilson R.K."/>
            <person name="Brenner S."/>
            <person name="Warren W.C."/>
        </authorList>
    </citation>
    <scope>NUCLEOTIDE SEQUENCE [LARGE SCALE GENOMIC DNA]</scope>
</reference>
<accession>A0A4W3J533</accession>
<dbReference type="GeneTree" id="ENSGT00950000183022"/>
<evidence type="ECO:0000256" key="3">
    <source>
        <dbReference type="SAM" id="Phobius"/>
    </source>
</evidence>
<comment type="similarity">
    <text evidence="2">Belongs to the reduced folate carrier (RFC) transporter (TC 2.A.48) family.</text>
</comment>
<protein>
    <submittedName>
        <fullName evidence="4">Solute carrier family 19 member 2</fullName>
    </submittedName>
</protein>
<dbReference type="Proteomes" id="UP000314986">
    <property type="component" value="Unassembled WGS sequence"/>
</dbReference>
<evidence type="ECO:0000313" key="5">
    <source>
        <dbReference type="Proteomes" id="UP000314986"/>
    </source>
</evidence>
<dbReference type="InParanoid" id="A0A4W3J533"/>
<dbReference type="PANTHER" id="PTHR10686:SF19">
    <property type="entry name" value="THIAMINE TRANSPORTER 1"/>
    <property type="match status" value="1"/>
</dbReference>